<dbReference type="SUPFAM" id="SSF51905">
    <property type="entry name" value="FAD/NAD(P)-binding domain"/>
    <property type="match status" value="1"/>
</dbReference>
<evidence type="ECO:0000313" key="3">
    <source>
        <dbReference type="EMBL" id="NHC14750.1"/>
    </source>
</evidence>
<name>A0ABX0GYT6_9ACTN</name>
<keyword evidence="1" id="KW-0560">Oxidoreductase</keyword>
<keyword evidence="4" id="KW-1185">Reference proteome</keyword>
<proteinExistence type="predicted"/>
<evidence type="ECO:0000256" key="1">
    <source>
        <dbReference type="ARBA" id="ARBA00023002"/>
    </source>
</evidence>
<feature type="domain" description="FAD dependent oxidoreductase" evidence="2">
    <location>
        <begin position="91"/>
        <end position="448"/>
    </location>
</feature>
<dbReference type="InterPro" id="IPR036188">
    <property type="entry name" value="FAD/NAD-bd_sf"/>
</dbReference>
<organism evidence="3 4">
    <name type="scientific">Motilibacter deserti</name>
    <dbReference type="NCBI Taxonomy" id="2714956"/>
    <lineage>
        <taxon>Bacteria</taxon>
        <taxon>Bacillati</taxon>
        <taxon>Actinomycetota</taxon>
        <taxon>Actinomycetes</taxon>
        <taxon>Motilibacterales</taxon>
        <taxon>Motilibacteraceae</taxon>
        <taxon>Motilibacter</taxon>
    </lineage>
</organism>
<sequence length="483" mass="49922">MLRKYLHVSRALRFRREDGRDASASDSCTVTLRGPLPRLGRHRRAAGPSAEIRRIPPRPAVGPRTIRFPHHAQETSVPLSQPPSTPAAACDVAVVGAGIVGASCAYALARRGLRVAVLDRGPLLSGTTGSGEGNVLVSDKGPGPELDLALLSNALWRRLGEELQERYGGFELEPKGGLVVTRDPAAQRSLAAFARAQAGAGVEVELVPGERLAELEPHLAPGLASGAYYPQDAQLQPARAAAVLLRAARGLGADVRTRIPVTGVARGGDGAVRGVDTPGGRIAAGWVVNAAGAWAGDVAGLAGAPTPVAPRRGFILVTEPLPLLVRHKVYSAEYLDNVATGDAGLQTSTVVEGTPSGPVLVGATRELVGFDRTVNVDALRALARGAAELFPVLSAARVMRSYAGFRPFSPDHLPVIGPDPRVPGLVHAHGHEGAGIGLAAATGELVAEAVTGARPSLDLSPFAPARFAAFDGLPAPEVHRAAV</sequence>
<dbReference type="Gene3D" id="3.50.50.60">
    <property type="entry name" value="FAD/NAD(P)-binding domain"/>
    <property type="match status" value="1"/>
</dbReference>
<dbReference type="Gene3D" id="3.30.9.10">
    <property type="entry name" value="D-Amino Acid Oxidase, subunit A, domain 2"/>
    <property type="match status" value="1"/>
</dbReference>
<dbReference type="Pfam" id="PF01266">
    <property type="entry name" value="DAO"/>
    <property type="match status" value="1"/>
</dbReference>
<reference evidence="3 4" key="1">
    <citation type="submission" date="2020-03" db="EMBL/GenBank/DDBJ databases">
        <title>Two novel Motilibacter sp.</title>
        <authorList>
            <person name="Liu S."/>
        </authorList>
    </citation>
    <scope>NUCLEOTIDE SEQUENCE [LARGE SCALE GENOMIC DNA]</scope>
    <source>
        <strain evidence="3 4">E257</strain>
    </source>
</reference>
<dbReference type="Proteomes" id="UP000800981">
    <property type="component" value="Unassembled WGS sequence"/>
</dbReference>
<evidence type="ECO:0000313" key="4">
    <source>
        <dbReference type="Proteomes" id="UP000800981"/>
    </source>
</evidence>
<evidence type="ECO:0000259" key="2">
    <source>
        <dbReference type="Pfam" id="PF01266"/>
    </source>
</evidence>
<dbReference type="SUPFAM" id="SSF54373">
    <property type="entry name" value="FAD-linked reductases, C-terminal domain"/>
    <property type="match status" value="1"/>
</dbReference>
<dbReference type="PANTHER" id="PTHR13847:SF287">
    <property type="entry name" value="FAD-DEPENDENT OXIDOREDUCTASE DOMAIN-CONTAINING PROTEIN 1"/>
    <property type="match status" value="1"/>
</dbReference>
<accession>A0ABX0GYT6</accession>
<dbReference type="InterPro" id="IPR006076">
    <property type="entry name" value="FAD-dep_OxRdtase"/>
</dbReference>
<dbReference type="EMBL" id="JAANNP010000010">
    <property type="protein sequence ID" value="NHC14750.1"/>
    <property type="molecule type" value="Genomic_DNA"/>
</dbReference>
<comment type="caution">
    <text evidence="3">The sequence shown here is derived from an EMBL/GenBank/DDBJ whole genome shotgun (WGS) entry which is preliminary data.</text>
</comment>
<protein>
    <submittedName>
        <fullName evidence="3">FAD-dependent oxidoreductase</fullName>
    </submittedName>
</protein>
<dbReference type="PANTHER" id="PTHR13847">
    <property type="entry name" value="SARCOSINE DEHYDROGENASE-RELATED"/>
    <property type="match status" value="1"/>
</dbReference>
<gene>
    <name evidence="3" type="ORF">G9H71_13255</name>
</gene>